<dbReference type="AlphaFoldDB" id="A0A543J3Y1"/>
<gene>
    <name evidence="1" type="ORF">FHX40_4295</name>
</gene>
<dbReference type="EMBL" id="VFPQ01000001">
    <property type="protein sequence ID" value="TQM77530.1"/>
    <property type="molecule type" value="Genomic_DNA"/>
</dbReference>
<evidence type="ECO:0000313" key="1">
    <source>
        <dbReference type="EMBL" id="TQM77530.1"/>
    </source>
</evidence>
<evidence type="ECO:0008006" key="3">
    <source>
        <dbReference type="Google" id="ProtNLM"/>
    </source>
</evidence>
<proteinExistence type="predicted"/>
<reference evidence="1 2" key="1">
    <citation type="submission" date="2019-06" db="EMBL/GenBank/DDBJ databases">
        <title>Sequencing the genomes of 1000 actinobacteria strains.</title>
        <authorList>
            <person name="Klenk H.-P."/>
        </authorList>
    </citation>
    <scope>NUCLEOTIDE SEQUENCE [LARGE SCALE GENOMIC DNA]</scope>
    <source>
        <strain evidence="1 2">DSM 43186</strain>
    </source>
</reference>
<keyword evidence="2" id="KW-1185">Reference proteome</keyword>
<comment type="caution">
    <text evidence="1">The sequence shown here is derived from an EMBL/GenBank/DDBJ whole genome shotgun (WGS) entry which is preliminary data.</text>
</comment>
<accession>A0A543J3Y1</accession>
<dbReference type="Proteomes" id="UP000319213">
    <property type="component" value="Unassembled WGS sequence"/>
</dbReference>
<sequence>MSRWIGADGWEVEPIRLNGSTVLRIRHNGYHVAYARSIAELTRHGIDIADLVEVADLPR</sequence>
<name>A0A543J3Y1_9ACTN</name>
<organism evidence="1 2">
    <name type="scientific">Thermopolyspora flexuosa</name>
    <dbReference type="NCBI Taxonomy" id="103836"/>
    <lineage>
        <taxon>Bacteria</taxon>
        <taxon>Bacillati</taxon>
        <taxon>Actinomycetota</taxon>
        <taxon>Actinomycetes</taxon>
        <taxon>Streptosporangiales</taxon>
        <taxon>Streptosporangiaceae</taxon>
        <taxon>Thermopolyspora</taxon>
    </lineage>
</organism>
<evidence type="ECO:0000313" key="2">
    <source>
        <dbReference type="Proteomes" id="UP000319213"/>
    </source>
</evidence>
<dbReference type="OrthoDB" id="3541815at2"/>
<protein>
    <recommendedName>
        <fullName evidence="3">Transposase</fullName>
    </recommendedName>
</protein>